<dbReference type="NCBIfam" id="TIGR01078">
    <property type="entry name" value="arcA"/>
    <property type="match status" value="1"/>
</dbReference>
<evidence type="ECO:0000256" key="5">
    <source>
        <dbReference type="ARBA" id="ARBA00049429"/>
    </source>
</evidence>
<dbReference type="PRINTS" id="PR01466">
    <property type="entry name" value="ARGDEIMINASE"/>
</dbReference>
<feature type="active site" description="Amidino-cysteine intermediate" evidence="6 7">
    <location>
        <position position="401"/>
    </location>
</feature>
<dbReference type="Gene3D" id="3.75.10.10">
    <property type="entry name" value="L-arginine/glycine Amidinotransferase, Chain A"/>
    <property type="match status" value="1"/>
</dbReference>
<evidence type="ECO:0000256" key="6">
    <source>
        <dbReference type="HAMAP-Rule" id="MF_00242"/>
    </source>
</evidence>
<evidence type="ECO:0000256" key="4">
    <source>
        <dbReference type="ARBA" id="ARBA00022801"/>
    </source>
</evidence>
<evidence type="ECO:0000256" key="7">
    <source>
        <dbReference type="PIRSR" id="PIRSR006356-1"/>
    </source>
</evidence>
<accession>A0A1R4KE27</accession>
<evidence type="ECO:0000256" key="1">
    <source>
        <dbReference type="ARBA" id="ARBA00005213"/>
    </source>
</evidence>
<comment type="pathway">
    <text evidence="1 6">Amino-acid degradation; L-arginine degradation via ADI pathway; carbamoyl phosphate from L-arginine: step 1/2.</text>
</comment>
<dbReference type="Gene3D" id="1.10.3930.10">
    <property type="entry name" value="Arginine deiminase"/>
    <property type="match status" value="1"/>
</dbReference>
<dbReference type="EMBL" id="FUKW01000132">
    <property type="protein sequence ID" value="SJN42425.1"/>
    <property type="molecule type" value="Genomic_DNA"/>
</dbReference>
<reference evidence="8 9" key="1">
    <citation type="submission" date="2017-02" db="EMBL/GenBank/DDBJ databases">
        <authorList>
            <person name="Peterson S.W."/>
        </authorList>
    </citation>
    <scope>NUCLEOTIDE SEQUENCE [LARGE SCALE GENOMIC DNA]</scope>
    <source>
        <strain evidence="8 9">42ea</strain>
    </source>
</reference>
<dbReference type="PANTHER" id="PTHR47271">
    <property type="entry name" value="ARGININE DEIMINASE"/>
    <property type="match status" value="1"/>
</dbReference>
<gene>
    <name evidence="6" type="primary">arcA</name>
    <name evidence="8" type="ORF">FM115_09485</name>
</gene>
<keyword evidence="4 6" id="KW-0378">Hydrolase</keyword>
<comment type="similarity">
    <text evidence="2 6">Belongs to the arginine deiminase family.</text>
</comment>
<dbReference type="PIRSF" id="PIRSF006356">
    <property type="entry name" value="Arg_deiminase"/>
    <property type="match status" value="1"/>
</dbReference>
<dbReference type="Proteomes" id="UP000195611">
    <property type="component" value="Unassembled WGS sequence"/>
</dbReference>
<dbReference type="NCBIfam" id="NF002381">
    <property type="entry name" value="PRK01388.1"/>
    <property type="match status" value="1"/>
</dbReference>
<organism evidence="8 9">
    <name type="scientific">Marinilactibacillus psychrotolerans 42ea</name>
    <dbReference type="NCBI Taxonomy" id="1255609"/>
    <lineage>
        <taxon>Bacteria</taxon>
        <taxon>Bacillati</taxon>
        <taxon>Bacillota</taxon>
        <taxon>Bacilli</taxon>
        <taxon>Lactobacillales</taxon>
        <taxon>Carnobacteriaceae</taxon>
        <taxon>Marinilactibacillus</taxon>
    </lineage>
</organism>
<proteinExistence type="inferred from homology"/>
<comment type="catalytic activity">
    <reaction evidence="5 6">
        <text>L-arginine + H2O = L-citrulline + NH4(+)</text>
        <dbReference type="Rhea" id="RHEA:19597"/>
        <dbReference type="ChEBI" id="CHEBI:15377"/>
        <dbReference type="ChEBI" id="CHEBI:28938"/>
        <dbReference type="ChEBI" id="CHEBI:32682"/>
        <dbReference type="ChEBI" id="CHEBI:57743"/>
        <dbReference type="EC" id="3.5.3.6"/>
    </reaction>
</comment>
<keyword evidence="6" id="KW-0963">Cytoplasm</keyword>
<dbReference type="SUPFAM" id="SSF55909">
    <property type="entry name" value="Pentein"/>
    <property type="match status" value="1"/>
</dbReference>
<comment type="subcellular location">
    <subcellularLocation>
        <location evidence="6">Cytoplasm</location>
    </subcellularLocation>
</comment>
<dbReference type="UniPathway" id="UPA00254">
    <property type="reaction ID" value="UER00364"/>
</dbReference>
<evidence type="ECO:0000313" key="8">
    <source>
        <dbReference type="EMBL" id="SJN42425.1"/>
    </source>
</evidence>
<dbReference type="GO" id="GO:0019546">
    <property type="term" value="P:L-arginine deiminase pathway"/>
    <property type="evidence" value="ECO:0007669"/>
    <property type="project" value="UniProtKB-UniRule"/>
</dbReference>
<evidence type="ECO:0000313" key="9">
    <source>
        <dbReference type="Proteomes" id="UP000195611"/>
    </source>
</evidence>
<dbReference type="EC" id="3.5.3.6" evidence="6"/>
<dbReference type="GO" id="GO:0016990">
    <property type="term" value="F:arginine deiminase activity"/>
    <property type="evidence" value="ECO:0007669"/>
    <property type="project" value="UniProtKB-UniRule"/>
</dbReference>
<dbReference type="HAMAP" id="MF_00242">
    <property type="entry name" value="Arg_deiminase"/>
    <property type="match status" value="1"/>
</dbReference>
<sequence length="409" mass="45857">MSLNINVTSEISKLNSVLLKRPGREVENLTPNTMHDLLFDDIPYLPIIQQEHDAFANVLKDNGAQVYYLEKLAAEAIEHSHSKEKIVQQFINESDIHEIDIANELSNYLFSMYTQSMVDKIMAGIRNDEVDIHSTSLAWSADHQKKSLFLMQPMPNLYYTRDPANILGSGISINNMTYTARKRESLFMEIIVKYHPDFKDSGLNIWRDRMVSTSIEGGDVLVLNEEVLAIGISQRTSGRAIEELAKTLFSSNSTFKKILAIEIPHVRAMMHLDTVFTMIDTDKFTIHPGIQSLDGKMSVYVLQPGKHKGEIEVKHQTDLSKALMEALKISELALIPCGGGDAIAAPREQWNDGSNTLAIEPGVVVTYNRNYVSNDLMREYGVKVLEVPSSELSRGRGGPRCMSMPLSRG</sequence>
<keyword evidence="3 6" id="KW-0056">Arginine metabolism</keyword>
<protein>
    <recommendedName>
        <fullName evidence="6">Arginine deiminase</fullName>
        <shortName evidence="6">ADI</shortName>
        <ecNumber evidence="6">3.5.3.6</ecNumber>
    </recommendedName>
    <alternativeName>
        <fullName evidence="6">Arginine dihydrolase</fullName>
        <shortName evidence="6">AD</shortName>
    </alternativeName>
</protein>
<dbReference type="GO" id="GO:0005737">
    <property type="term" value="C:cytoplasm"/>
    <property type="evidence" value="ECO:0007669"/>
    <property type="project" value="UniProtKB-SubCell"/>
</dbReference>
<evidence type="ECO:0000256" key="3">
    <source>
        <dbReference type="ARBA" id="ARBA00022503"/>
    </source>
</evidence>
<dbReference type="RefSeq" id="WP_087059618.1">
    <property type="nucleotide sequence ID" value="NZ_FUKW01000132.1"/>
</dbReference>
<dbReference type="PANTHER" id="PTHR47271:SF2">
    <property type="entry name" value="ARGININE DEIMINASE"/>
    <property type="match status" value="1"/>
</dbReference>
<dbReference type="InterPro" id="IPR003876">
    <property type="entry name" value="Arg_deiminase"/>
</dbReference>
<dbReference type="AlphaFoldDB" id="A0A1R4KE27"/>
<dbReference type="Pfam" id="PF02274">
    <property type="entry name" value="ADI"/>
    <property type="match status" value="1"/>
</dbReference>
<evidence type="ECO:0000256" key="2">
    <source>
        <dbReference type="ARBA" id="ARBA00010206"/>
    </source>
</evidence>
<name>A0A1R4KE27_9LACT</name>